<dbReference type="EMBL" id="CP127526">
    <property type="protein sequence ID" value="XRI72838.1"/>
    <property type="molecule type" value="Genomic_DNA"/>
</dbReference>
<protein>
    <submittedName>
        <fullName evidence="1">Hopanoid biosynthesis-associated protein HpnK</fullName>
    </submittedName>
</protein>
<accession>A0ACD5HDW8</accession>
<gene>
    <name evidence="1" type="primary">hpnK</name>
    <name evidence="1" type="ORF">HHS34_010335</name>
</gene>
<sequence length="302" mass="33474">MCASCGSATAEVGQAPTRRLIINADDFGLDLAVNAAVESAYQQGVLTTASLMIAAPAAADAIQRAKKLPGLGVGLHLTLVDGAPLLPVEQVPDLVDSSGRFAADLWRRGVRYFFLPKVRRQLAAEIRAQFAAFADSGLVLDHANAHKHLHLHPTVLRLMLDIGRDFALRAVRLPWESLALARCGGAQGFAPAFWAFFLRPWLARMRRQLDKRGLLYNDLLCGLDATGHMTEQRLLQLLKCLPRQGLIEIYFHPAMTQSPLLKKLMPDYEPRAEYAALLSPKVGEYMREQQMMRGRFRDFTSG</sequence>
<proteinExistence type="predicted"/>
<evidence type="ECO:0000313" key="1">
    <source>
        <dbReference type="EMBL" id="XRI72838.1"/>
    </source>
</evidence>
<evidence type="ECO:0000313" key="2">
    <source>
        <dbReference type="Proteomes" id="UP001195965"/>
    </source>
</evidence>
<reference evidence="1 2" key="1">
    <citation type="journal article" date="2021" name="ISME J.">
        <title>Genomic evolution of the class Acidithiobacillia: deep-branching Proteobacteria living in extreme acidic conditions.</title>
        <authorList>
            <person name="Moya-Beltran A."/>
            <person name="Beard S."/>
            <person name="Rojas-Villalobos C."/>
            <person name="Issotta F."/>
            <person name="Gallardo Y."/>
            <person name="Ulloa R."/>
            <person name="Giaveno A."/>
            <person name="Degli Esposti M."/>
            <person name="Johnson D.B."/>
            <person name="Quatrini R."/>
        </authorList>
    </citation>
    <scope>NUCLEOTIDE SEQUENCE [LARGE SCALE GENOMIC DNA]</scope>
    <source>
        <strain evidence="1 2">GG1-14</strain>
    </source>
</reference>
<dbReference type="Proteomes" id="UP001195965">
    <property type="component" value="Chromosome"/>
</dbReference>
<organism evidence="1 2">
    <name type="scientific">Acidithiobacillus montserratensis</name>
    <dbReference type="NCBI Taxonomy" id="2729135"/>
    <lineage>
        <taxon>Bacteria</taxon>
        <taxon>Pseudomonadati</taxon>
        <taxon>Pseudomonadota</taxon>
        <taxon>Acidithiobacillia</taxon>
        <taxon>Acidithiobacillales</taxon>
        <taxon>Acidithiobacillaceae</taxon>
        <taxon>Acidithiobacillus</taxon>
    </lineage>
</organism>
<name>A0ACD5HDW8_9PROT</name>
<keyword evidence="2" id="KW-1185">Reference proteome</keyword>